<gene>
    <name evidence="2" type="ORF">PCOR1329_LOCUS45854</name>
</gene>
<keyword evidence="3" id="KW-1185">Reference proteome</keyword>
<organism evidence="2 3">
    <name type="scientific">Prorocentrum cordatum</name>
    <dbReference type="NCBI Taxonomy" id="2364126"/>
    <lineage>
        <taxon>Eukaryota</taxon>
        <taxon>Sar</taxon>
        <taxon>Alveolata</taxon>
        <taxon>Dinophyceae</taxon>
        <taxon>Prorocentrales</taxon>
        <taxon>Prorocentraceae</taxon>
        <taxon>Prorocentrum</taxon>
    </lineage>
</organism>
<accession>A0ABN9U7F3</accession>
<feature type="compositionally biased region" description="Gly residues" evidence="1">
    <location>
        <begin position="142"/>
        <end position="154"/>
    </location>
</feature>
<name>A0ABN9U7F3_9DINO</name>
<comment type="caution">
    <text evidence="2">The sequence shown here is derived from an EMBL/GenBank/DDBJ whole genome shotgun (WGS) entry which is preliminary data.</text>
</comment>
<protein>
    <recommendedName>
        <fullName evidence="4">RRM domain-containing protein</fullName>
    </recommendedName>
</protein>
<dbReference type="Proteomes" id="UP001189429">
    <property type="component" value="Unassembled WGS sequence"/>
</dbReference>
<dbReference type="InterPro" id="IPR012677">
    <property type="entry name" value="Nucleotide-bd_a/b_plait_sf"/>
</dbReference>
<proteinExistence type="predicted"/>
<dbReference type="SUPFAM" id="SSF54928">
    <property type="entry name" value="RNA-binding domain, RBD"/>
    <property type="match status" value="1"/>
</dbReference>
<evidence type="ECO:0008006" key="4">
    <source>
        <dbReference type="Google" id="ProtNLM"/>
    </source>
</evidence>
<sequence>MLHASLPVAPTGQSLAEANPSRGHHREGSWRTGCTDVGETCALTGCWPRWRVRNTFVEDVSDDSDGGTPGSSARAESEPGRRGDAALRGACVQPAGRQPCRNAPPLGPSAQPGPQGPQGAPACWTVTAALDLLSARAEEVRGGGGGGPGGGGGASSEQRATIGGLLRSLREEGEDPDCMFIARGARSLGFQSHDLLLQHFSRFGRVARVLVAHSRVKKYHGKGRRQVGAMRLRPGNFAFIVMASAEGLERVFGEGAEQTVMGKRVSVEPFKSCTFE</sequence>
<feature type="region of interest" description="Disordered" evidence="1">
    <location>
        <begin position="58"/>
        <end position="122"/>
    </location>
</feature>
<feature type="region of interest" description="Disordered" evidence="1">
    <location>
        <begin position="139"/>
        <end position="158"/>
    </location>
</feature>
<feature type="compositionally biased region" description="Basic and acidic residues" evidence="1">
    <location>
        <begin position="75"/>
        <end position="85"/>
    </location>
</feature>
<evidence type="ECO:0000313" key="3">
    <source>
        <dbReference type="Proteomes" id="UP001189429"/>
    </source>
</evidence>
<evidence type="ECO:0000313" key="2">
    <source>
        <dbReference type="EMBL" id="CAK0855007.1"/>
    </source>
</evidence>
<reference evidence="2" key="1">
    <citation type="submission" date="2023-10" db="EMBL/GenBank/DDBJ databases">
        <authorList>
            <person name="Chen Y."/>
            <person name="Shah S."/>
            <person name="Dougan E. K."/>
            <person name="Thang M."/>
            <person name="Chan C."/>
        </authorList>
    </citation>
    <scope>NUCLEOTIDE SEQUENCE [LARGE SCALE GENOMIC DNA]</scope>
</reference>
<evidence type="ECO:0000256" key="1">
    <source>
        <dbReference type="SAM" id="MobiDB-lite"/>
    </source>
</evidence>
<dbReference type="InterPro" id="IPR035979">
    <property type="entry name" value="RBD_domain_sf"/>
</dbReference>
<dbReference type="EMBL" id="CAUYUJ010015509">
    <property type="protein sequence ID" value="CAK0855007.1"/>
    <property type="molecule type" value="Genomic_DNA"/>
</dbReference>
<dbReference type="Gene3D" id="3.30.70.330">
    <property type="match status" value="1"/>
</dbReference>
<feature type="region of interest" description="Disordered" evidence="1">
    <location>
        <begin position="1"/>
        <end position="33"/>
    </location>
</feature>
<feature type="compositionally biased region" description="Low complexity" evidence="1">
    <location>
        <begin position="108"/>
        <end position="122"/>
    </location>
</feature>